<feature type="compositionally biased region" description="Acidic residues" evidence="1">
    <location>
        <begin position="57"/>
        <end position="67"/>
    </location>
</feature>
<dbReference type="OrthoDB" id="2021186at2759"/>
<sequence>MDKKSGLQGIPWKDFSADFDVGRSLSNRNGIESKNEKQDIAVVRKSKRMRKKRVLDGDFDEDDEDDEIRYLEKLKSSKMTSTTTESSRKNHKGGGGGKADVADGEKKAVGRDGKKGRSGDIDYDEEGEHKKDPSEFPSDTIQKDIALTTRQRALLSKDSPSVASLNQVEFPNGLPPAPPRRQKEKLTEVEQQLKKAEAAQRRKLLNEKAARESEEEAIRKILGQDSSRKKREEKIKKRQEELAQEKMANALMLASNTVRTVMGPNGTTVTFPQEMGYPKIFEPHPPRYPPPREMCAGPSCSNPYKYRDSKSMLPLCSLQCYKAI</sequence>
<name>S8CP43_9LAMI</name>
<evidence type="ECO:0000313" key="3">
    <source>
        <dbReference type="EMBL" id="EPS68904.1"/>
    </source>
</evidence>
<gene>
    <name evidence="3" type="ORF">M569_05865</name>
</gene>
<evidence type="ECO:0000256" key="1">
    <source>
        <dbReference type="SAM" id="MobiDB-lite"/>
    </source>
</evidence>
<organism evidence="3 4">
    <name type="scientific">Genlisea aurea</name>
    <dbReference type="NCBI Taxonomy" id="192259"/>
    <lineage>
        <taxon>Eukaryota</taxon>
        <taxon>Viridiplantae</taxon>
        <taxon>Streptophyta</taxon>
        <taxon>Embryophyta</taxon>
        <taxon>Tracheophyta</taxon>
        <taxon>Spermatophyta</taxon>
        <taxon>Magnoliopsida</taxon>
        <taxon>eudicotyledons</taxon>
        <taxon>Gunneridae</taxon>
        <taxon>Pentapetalae</taxon>
        <taxon>asterids</taxon>
        <taxon>lamiids</taxon>
        <taxon>Lamiales</taxon>
        <taxon>Lentibulariaceae</taxon>
        <taxon>Genlisea</taxon>
    </lineage>
</organism>
<feature type="compositionally biased region" description="Basic and acidic residues" evidence="1">
    <location>
        <begin position="184"/>
        <end position="219"/>
    </location>
</feature>
<feature type="region of interest" description="Disordered" evidence="1">
    <location>
        <begin position="1"/>
        <end position="238"/>
    </location>
</feature>
<dbReference type="GO" id="GO:0006338">
    <property type="term" value="P:chromatin remodeling"/>
    <property type="evidence" value="ECO:0007669"/>
    <property type="project" value="InterPro"/>
</dbReference>
<dbReference type="Pfam" id="PF04795">
    <property type="entry name" value="PAPA-1"/>
    <property type="match status" value="1"/>
</dbReference>
<reference evidence="3 4" key="1">
    <citation type="journal article" date="2013" name="BMC Genomics">
        <title>The miniature genome of a carnivorous plant Genlisea aurea contains a low number of genes and short non-coding sequences.</title>
        <authorList>
            <person name="Leushkin E.V."/>
            <person name="Sutormin R.A."/>
            <person name="Nabieva E.R."/>
            <person name="Penin A.A."/>
            <person name="Kondrashov A.S."/>
            <person name="Logacheva M.D."/>
        </authorList>
    </citation>
    <scope>NUCLEOTIDE SEQUENCE [LARGE SCALE GENOMIC DNA]</scope>
</reference>
<proteinExistence type="predicted"/>
<feature type="domain" description="INO80 complex subunit B-like conserved region" evidence="2">
    <location>
        <begin position="190"/>
        <end position="275"/>
    </location>
</feature>
<dbReference type="Proteomes" id="UP000015453">
    <property type="component" value="Unassembled WGS sequence"/>
</dbReference>
<dbReference type="Pfam" id="PF04438">
    <property type="entry name" value="zf-HIT"/>
    <property type="match status" value="1"/>
</dbReference>
<dbReference type="AlphaFoldDB" id="S8CP43"/>
<dbReference type="SMART" id="SM01406">
    <property type="entry name" value="PAPA-1"/>
    <property type="match status" value="1"/>
</dbReference>
<feature type="compositionally biased region" description="Basic and acidic residues" evidence="1">
    <location>
        <begin position="100"/>
        <end position="120"/>
    </location>
</feature>
<feature type="compositionally biased region" description="Basic residues" evidence="1">
    <location>
        <begin position="44"/>
        <end position="53"/>
    </location>
</feature>
<dbReference type="CDD" id="cd23021">
    <property type="entry name" value="zf-HIT_IN80B"/>
    <property type="match status" value="1"/>
</dbReference>
<feature type="compositionally biased region" description="Polar residues" evidence="1">
    <location>
        <begin position="158"/>
        <end position="169"/>
    </location>
</feature>
<dbReference type="EMBL" id="AUSU01002381">
    <property type="protein sequence ID" value="EPS68904.1"/>
    <property type="molecule type" value="Genomic_DNA"/>
</dbReference>
<protein>
    <recommendedName>
        <fullName evidence="2">INO80 complex subunit B-like conserved region domain-containing protein</fullName>
    </recommendedName>
</protein>
<evidence type="ECO:0000259" key="2">
    <source>
        <dbReference type="SMART" id="SM01406"/>
    </source>
</evidence>
<dbReference type="GO" id="GO:0031011">
    <property type="term" value="C:Ino80 complex"/>
    <property type="evidence" value="ECO:0007669"/>
    <property type="project" value="InterPro"/>
</dbReference>
<comment type="caution">
    <text evidence="3">The sequence shown here is derived from an EMBL/GenBank/DDBJ whole genome shotgun (WGS) entry which is preliminary data.</text>
</comment>
<feature type="non-terminal residue" evidence="3">
    <location>
        <position position="324"/>
    </location>
</feature>
<dbReference type="InterPro" id="IPR006880">
    <property type="entry name" value="INO80B_C"/>
</dbReference>
<feature type="compositionally biased region" description="Basic and acidic residues" evidence="1">
    <location>
        <begin position="226"/>
        <end position="238"/>
    </location>
</feature>
<dbReference type="InterPro" id="IPR007529">
    <property type="entry name" value="Znf_HIT"/>
</dbReference>
<dbReference type="PANTHER" id="PTHR21561">
    <property type="entry name" value="INO80 COMPLEX SUBUNIT B"/>
    <property type="match status" value="1"/>
</dbReference>
<dbReference type="InterPro" id="IPR029523">
    <property type="entry name" value="INO80B/Ies2"/>
</dbReference>
<dbReference type="PANTHER" id="PTHR21561:SF25">
    <property type="entry name" value="OS03G0811500 PROTEIN"/>
    <property type="match status" value="1"/>
</dbReference>
<keyword evidence="4" id="KW-1185">Reference proteome</keyword>
<accession>S8CP43</accession>
<evidence type="ECO:0000313" key="4">
    <source>
        <dbReference type="Proteomes" id="UP000015453"/>
    </source>
</evidence>